<name>A0A1H5H8V6_9PSED</name>
<gene>
    <name evidence="4" type="ORF">SAMN04490194_1515</name>
</gene>
<dbReference type="InterPro" id="IPR027417">
    <property type="entry name" value="P-loop_NTPase"/>
</dbReference>
<evidence type="ECO:0000313" key="5">
    <source>
        <dbReference type="Proteomes" id="UP000198985"/>
    </source>
</evidence>
<dbReference type="PANTHER" id="PTHR43384">
    <property type="entry name" value="SEPTUM SITE-DETERMINING PROTEIN MIND HOMOLOG, CHLOROPLASTIC-RELATED"/>
    <property type="match status" value="1"/>
</dbReference>
<feature type="domain" description="CobQ/CobB/MinD/ParA nucleotide binding" evidence="3">
    <location>
        <begin position="10"/>
        <end position="224"/>
    </location>
</feature>
<keyword evidence="4" id="KW-0969">Cilium</keyword>
<dbReference type="Pfam" id="PF01656">
    <property type="entry name" value="CbiA"/>
    <property type="match status" value="1"/>
</dbReference>
<dbReference type="Gene3D" id="3.40.50.300">
    <property type="entry name" value="P-loop containing nucleotide triphosphate hydrolases"/>
    <property type="match status" value="1"/>
</dbReference>
<keyword evidence="2" id="KW-0067">ATP-binding</keyword>
<dbReference type="GO" id="GO:0051782">
    <property type="term" value="P:negative regulation of cell division"/>
    <property type="evidence" value="ECO:0007669"/>
    <property type="project" value="TreeGrafter"/>
</dbReference>
<dbReference type="AlphaFoldDB" id="A0A1H5H8V6"/>
<evidence type="ECO:0000256" key="1">
    <source>
        <dbReference type="ARBA" id="ARBA00022741"/>
    </source>
</evidence>
<dbReference type="GO" id="GO:0005524">
    <property type="term" value="F:ATP binding"/>
    <property type="evidence" value="ECO:0007669"/>
    <property type="project" value="UniProtKB-KW"/>
</dbReference>
<organism evidence="4 5">
    <name type="scientific">Pseudomonas migulae</name>
    <dbReference type="NCBI Taxonomy" id="78543"/>
    <lineage>
        <taxon>Bacteria</taxon>
        <taxon>Pseudomonadati</taxon>
        <taxon>Pseudomonadota</taxon>
        <taxon>Gammaproteobacteria</taxon>
        <taxon>Pseudomonadales</taxon>
        <taxon>Pseudomonadaceae</taxon>
        <taxon>Pseudomonas</taxon>
    </lineage>
</organism>
<dbReference type="GO" id="GO:0005829">
    <property type="term" value="C:cytosol"/>
    <property type="evidence" value="ECO:0007669"/>
    <property type="project" value="TreeGrafter"/>
</dbReference>
<keyword evidence="1" id="KW-0547">Nucleotide-binding</keyword>
<keyword evidence="4" id="KW-0966">Cell projection</keyword>
<dbReference type="Proteomes" id="UP000198985">
    <property type="component" value="Unassembled WGS sequence"/>
</dbReference>
<proteinExistence type="predicted"/>
<evidence type="ECO:0000259" key="3">
    <source>
        <dbReference type="Pfam" id="PF01656"/>
    </source>
</evidence>
<evidence type="ECO:0000313" key="4">
    <source>
        <dbReference type="EMBL" id="SEE24397.1"/>
    </source>
</evidence>
<accession>A0A1H5H8V6</accession>
<dbReference type="InterPro" id="IPR025501">
    <property type="entry name" value="MinD_FleN"/>
</dbReference>
<evidence type="ECO:0000256" key="2">
    <source>
        <dbReference type="ARBA" id="ARBA00022840"/>
    </source>
</evidence>
<dbReference type="InterPro" id="IPR050625">
    <property type="entry name" value="ParA/MinD_ATPase"/>
</dbReference>
<dbReference type="SUPFAM" id="SSF52540">
    <property type="entry name" value="P-loop containing nucleoside triphosphate hydrolases"/>
    <property type="match status" value="1"/>
</dbReference>
<protein>
    <submittedName>
        <fullName evidence="4">Flagellar biosynthesis protein FlhG</fullName>
    </submittedName>
</protein>
<dbReference type="PANTHER" id="PTHR43384:SF4">
    <property type="entry name" value="CELLULOSE BIOSYNTHESIS PROTEIN BCSQ-RELATED"/>
    <property type="match status" value="1"/>
</dbReference>
<dbReference type="InterPro" id="IPR002586">
    <property type="entry name" value="CobQ/CobB/MinD/ParA_Nub-bd_dom"/>
</dbReference>
<dbReference type="GO" id="GO:0016887">
    <property type="term" value="F:ATP hydrolysis activity"/>
    <property type="evidence" value="ECO:0007669"/>
    <property type="project" value="TreeGrafter"/>
</dbReference>
<dbReference type="RefSeq" id="WP_084323897.1">
    <property type="nucleotide sequence ID" value="NZ_FNTY01000002.1"/>
</dbReference>
<reference evidence="4 5" key="1">
    <citation type="submission" date="2016-10" db="EMBL/GenBank/DDBJ databases">
        <authorList>
            <person name="de Groot N.N."/>
        </authorList>
    </citation>
    <scope>NUCLEOTIDE SEQUENCE [LARGE SCALE GENOMIC DNA]</scope>
    <source>
        <strain evidence="4 5">BS3662</strain>
    </source>
</reference>
<dbReference type="PIRSF" id="PIRSF003092">
    <property type="entry name" value="MinD"/>
    <property type="match status" value="1"/>
</dbReference>
<dbReference type="EMBL" id="FNTY01000002">
    <property type="protein sequence ID" value="SEE24397.1"/>
    <property type="molecule type" value="Genomic_DNA"/>
</dbReference>
<sequence length="292" mass="31214">MVVHDAVRVIALTGGKGGVGKTITAINLSVELSTMGRRVVLMDGGLGLANIDALLGLKPQYTLQDVIESRCEIRDTFIDGPAGVLIVPAASGVQGMVCLSAAQLGGLIYAYDELAKDIDILVVDTASGIGHSVVNLVAASSDILIVVCDEPASLVDAYSLIKLLHRQHGARRFKVLVNMTKSQFEGPQTFAKLNNVSLEFLGIALIYVGALPYDEHVKKAMLKRASVAAAYPKSKYSLALKHIARTLDRGPLNTADRGGVSFFLPRSFRRAHSEAQHEQAISEVPNTAWQGI</sequence>
<dbReference type="GO" id="GO:0009898">
    <property type="term" value="C:cytoplasmic side of plasma membrane"/>
    <property type="evidence" value="ECO:0007669"/>
    <property type="project" value="TreeGrafter"/>
</dbReference>
<keyword evidence="4" id="KW-0282">Flagellum</keyword>